<dbReference type="AlphaFoldDB" id="A0ABD2K5I4"/>
<evidence type="ECO:0000313" key="2">
    <source>
        <dbReference type="EMBL" id="KAL3098152.1"/>
    </source>
</evidence>
<proteinExistence type="predicted"/>
<gene>
    <name evidence="2" type="ORF">niasHS_001988</name>
</gene>
<evidence type="ECO:0000313" key="3">
    <source>
        <dbReference type="Proteomes" id="UP001620645"/>
    </source>
</evidence>
<name>A0ABD2K5I4_HETSC</name>
<keyword evidence="1" id="KW-1133">Transmembrane helix</keyword>
<organism evidence="2 3">
    <name type="scientific">Heterodera schachtii</name>
    <name type="common">Sugarbeet cyst nematode worm</name>
    <name type="synonym">Tylenchus schachtii</name>
    <dbReference type="NCBI Taxonomy" id="97005"/>
    <lineage>
        <taxon>Eukaryota</taxon>
        <taxon>Metazoa</taxon>
        <taxon>Ecdysozoa</taxon>
        <taxon>Nematoda</taxon>
        <taxon>Chromadorea</taxon>
        <taxon>Rhabditida</taxon>
        <taxon>Tylenchina</taxon>
        <taxon>Tylenchomorpha</taxon>
        <taxon>Tylenchoidea</taxon>
        <taxon>Heteroderidae</taxon>
        <taxon>Heteroderinae</taxon>
        <taxon>Heterodera</taxon>
    </lineage>
</organism>
<dbReference type="Proteomes" id="UP001620645">
    <property type="component" value="Unassembled WGS sequence"/>
</dbReference>
<accession>A0ABD2K5I4</accession>
<keyword evidence="3" id="KW-1185">Reference proteome</keyword>
<evidence type="ECO:0000256" key="1">
    <source>
        <dbReference type="SAM" id="Phobius"/>
    </source>
</evidence>
<keyword evidence="1" id="KW-0812">Transmembrane</keyword>
<dbReference type="EMBL" id="JBICCN010000051">
    <property type="protein sequence ID" value="KAL3098152.1"/>
    <property type="molecule type" value="Genomic_DNA"/>
</dbReference>
<keyword evidence="1" id="KW-0472">Membrane</keyword>
<reference evidence="2 3" key="1">
    <citation type="submission" date="2024-10" db="EMBL/GenBank/DDBJ databases">
        <authorList>
            <person name="Kim D."/>
        </authorList>
    </citation>
    <scope>NUCLEOTIDE SEQUENCE [LARGE SCALE GENOMIC DNA]</scope>
    <source>
        <strain evidence="2">Taebaek</strain>
    </source>
</reference>
<feature type="transmembrane region" description="Helical" evidence="1">
    <location>
        <begin position="256"/>
        <end position="275"/>
    </location>
</feature>
<protein>
    <submittedName>
        <fullName evidence="2">Uncharacterized protein</fullName>
    </submittedName>
</protein>
<comment type="caution">
    <text evidence="2">The sequence shown here is derived from an EMBL/GenBank/DDBJ whole genome shotgun (WGS) entry which is preliminary data.</text>
</comment>
<sequence length="277" mass="31113">MLSNNDDDHTNDKIALHQRCKFEESNCLCGWGACIKRQGWAAGGCCDEGFEFRCCQSESIVQWERVRTTDLVKYMQAKDECKDTQNMCLCGFEKVNHYIMGVCCDDGACLCCRKDPALFKLPEVLLAIMNSTECQENMPCKNNVGEDTTCLNTLSCTAYCVWSEGFKASPCCKENYTAICWNWAPRPAKLLLSTQKCYEKPEVLISMVQVLDYNKKTDSYCASHAYMIPDTFLHTIKELAGEVVAGSVRVAVTPNIPTFLCFMVAVLFLPVYVMVIG</sequence>